<evidence type="ECO:0000256" key="1">
    <source>
        <dbReference type="SAM" id="MobiDB-lite"/>
    </source>
</evidence>
<organism evidence="3 4">
    <name type="scientific">Candidatus Phaeomarinibacter ectocarpi</name>
    <dbReference type="NCBI Taxonomy" id="1458461"/>
    <lineage>
        <taxon>Bacteria</taxon>
        <taxon>Pseudomonadati</taxon>
        <taxon>Pseudomonadota</taxon>
        <taxon>Alphaproteobacteria</taxon>
        <taxon>Hyphomicrobiales</taxon>
        <taxon>Parvibaculaceae</taxon>
        <taxon>Candidatus Phaeomarinibacter</taxon>
    </lineage>
</organism>
<dbReference type="HOGENOM" id="CLU_557461_0_0_5"/>
<name>X5MEA6_9HYPH</name>
<dbReference type="Pfam" id="PF21722">
    <property type="entry name" value="Gly_rich_2"/>
    <property type="match status" value="1"/>
</dbReference>
<dbReference type="InterPro" id="IPR049304">
    <property type="entry name" value="Gly_rich_dom"/>
</dbReference>
<proteinExistence type="predicted"/>
<feature type="region of interest" description="Disordered" evidence="1">
    <location>
        <begin position="1"/>
        <end position="33"/>
    </location>
</feature>
<feature type="domain" description="Glycine-rich" evidence="2">
    <location>
        <begin position="301"/>
        <end position="489"/>
    </location>
</feature>
<evidence type="ECO:0000313" key="4">
    <source>
        <dbReference type="Proteomes" id="UP000032160"/>
    </source>
</evidence>
<dbReference type="RefSeq" id="WP_052534615.1">
    <property type="nucleotide sequence ID" value="NZ_HG966617.1"/>
</dbReference>
<keyword evidence="4" id="KW-1185">Reference proteome</keyword>
<evidence type="ECO:0000313" key="3">
    <source>
        <dbReference type="EMBL" id="CDO60802.1"/>
    </source>
</evidence>
<dbReference type="EMBL" id="HG966617">
    <property type="protein sequence ID" value="CDO60802.1"/>
    <property type="molecule type" value="Genomic_DNA"/>
</dbReference>
<feature type="compositionally biased region" description="Polar residues" evidence="1">
    <location>
        <begin position="15"/>
        <end position="24"/>
    </location>
</feature>
<dbReference type="STRING" id="1458461.BN1012_Phect2589"/>
<accession>X5MEA6</accession>
<reference evidence="3 4" key="1">
    <citation type="journal article" date="2014" name="Front. Genet.">
        <title>Genome and metabolic network of "Candidatus Phaeomarinobacter ectocarpi" Ec32, a new candidate genus of Alphaproteobacteria frequently associated with brown algae.</title>
        <authorList>
            <person name="Dittami S.M."/>
            <person name="Barbeyron T."/>
            <person name="Boyen C."/>
            <person name="Cambefort J."/>
            <person name="Collet G."/>
            <person name="Delage L."/>
            <person name="Gobet A."/>
            <person name="Groisillier A."/>
            <person name="Leblanc C."/>
            <person name="Michel G."/>
            <person name="Scornet D."/>
            <person name="Siegel A."/>
            <person name="Tapia J.E."/>
            <person name="Tonon T."/>
        </authorList>
    </citation>
    <scope>NUCLEOTIDE SEQUENCE [LARGE SCALE GENOMIC DNA]</scope>
    <source>
        <strain evidence="3 4">Ec32</strain>
    </source>
</reference>
<feature type="compositionally biased region" description="Basic and acidic residues" evidence="1">
    <location>
        <begin position="1"/>
        <end position="12"/>
    </location>
</feature>
<dbReference type="PATRIC" id="fig|1458461.3.peg.2594"/>
<gene>
    <name evidence="3" type="ORF">BN1012_Phect2589</name>
</gene>
<protein>
    <submittedName>
        <fullName evidence="3">PE family protein</fullName>
    </submittedName>
</protein>
<sequence>MTVQESIDRLKDGYYNSNPVNPDTNPGGMGADGHRDNFPSALVDLGIVGQDAADQAAAAQAVLADPGFVQVLADLDAIVAVAVISAAINIVAGINADVTTVAGDSAEIQALAAITASINTVAGIDANVTTVAGDSAEVQALAAITAAINTVAGIEANVTTVAGDTTEVQALAAITAAINTVAGIEANVTTVAGDSAEVQALAAITAAINTVAGIEAGVSTVAGDSAEVQALAAITAAVNTVAGIDADVTTVAGVSAAVQSVADNLAALADKADDELSNVTPSVGRAALELDELSLNRSIYTASGTFEKADLPPWVTHIEVDVVGATGGGGGGNSAQNSRGYPGAGAGRATRRIAVSALAVSETVTIGSKGLGGANQANGNSGGTTSFGAHLSATGGQGGVTGQASVAASAGSAPGQGIGGDLNLYGMPGGIVWSQTLGAATPGHSPGFGGVPNMNVGSDAALGGAGTGGNHSGVRDGGDGSDGLCIVRW</sequence>
<dbReference type="KEGG" id="pect:BN1012_Phect2589"/>
<dbReference type="Proteomes" id="UP000032160">
    <property type="component" value="Chromosome I"/>
</dbReference>
<dbReference type="AlphaFoldDB" id="X5MEA6"/>
<dbReference type="OrthoDB" id="7307620at2"/>
<evidence type="ECO:0000259" key="2">
    <source>
        <dbReference type="Pfam" id="PF21722"/>
    </source>
</evidence>